<evidence type="ECO:0000259" key="3">
    <source>
        <dbReference type="Pfam" id="PF11611"/>
    </source>
</evidence>
<dbReference type="InterPro" id="IPR029051">
    <property type="entry name" value="DUF4352"/>
</dbReference>
<keyword evidence="5" id="KW-1185">Reference proteome</keyword>
<feature type="chain" id="PRO_5017817757" description="DUF4352 domain-containing protein" evidence="2">
    <location>
        <begin position="22"/>
        <end position="142"/>
    </location>
</feature>
<comment type="caution">
    <text evidence="4">The sequence shown here is derived from an EMBL/GenBank/DDBJ whole genome shotgun (WGS) entry which is preliminary data.</text>
</comment>
<gene>
    <name evidence="4" type="ORF">UR08_11490</name>
</gene>
<name>A0A3D8TL29_9LIST</name>
<dbReference type="PROSITE" id="PS51257">
    <property type="entry name" value="PROKAR_LIPOPROTEIN"/>
    <property type="match status" value="1"/>
</dbReference>
<evidence type="ECO:0000313" key="4">
    <source>
        <dbReference type="EMBL" id="RDW99447.1"/>
    </source>
</evidence>
<evidence type="ECO:0000313" key="5">
    <source>
        <dbReference type="Proteomes" id="UP000257055"/>
    </source>
</evidence>
<dbReference type="RefSeq" id="WP_115753836.1">
    <property type="nucleotide sequence ID" value="NZ_LARY01000003.1"/>
</dbReference>
<proteinExistence type="predicted"/>
<dbReference type="EMBL" id="LARY01000003">
    <property type="protein sequence ID" value="RDW99447.1"/>
    <property type="molecule type" value="Genomic_DNA"/>
</dbReference>
<protein>
    <recommendedName>
        <fullName evidence="3">DUF4352 domain-containing protein</fullName>
    </recommendedName>
</protein>
<feature type="signal peptide" evidence="2">
    <location>
        <begin position="1"/>
        <end position="21"/>
    </location>
</feature>
<dbReference type="InterPro" id="IPR029050">
    <property type="entry name" value="Immunoprotect_excell_Ig-like"/>
</dbReference>
<dbReference type="Pfam" id="PF11611">
    <property type="entry name" value="DUF4352"/>
    <property type="match status" value="1"/>
</dbReference>
<keyword evidence="1 2" id="KW-0732">Signal</keyword>
<dbReference type="Gene3D" id="2.60.40.1240">
    <property type="match status" value="1"/>
</dbReference>
<evidence type="ECO:0000256" key="1">
    <source>
        <dbReference type="ARBA" id="ARBA00022729"/>
    </source>
</evidence>
<organism evidence="4 5">
    <name type="scientific">Listeria kieliensis</name>
    <dbReference type="NCBI Taxonomy" id="1621700"/>
    <lineage>
        <taxon>Bacteria</taxon>
        <taxon>Bacillati</taxon>
        <taxon>Bacillota</taxon>
        <taxon>Bacilli</taxon>
        <taxon>Bacillales</taxon>
        <taxon>Listeriaceae</taxon>
        <taxon>Listeria</taxon>
    </lineage>
</organism>
<dbReference type="AlphaFoldDB" id="A0A3D8TL29"/>
<evidence type="ECO:0000256" key="2">
    <source>
        <dbReference type="SAM" id="SignalP"/>
    </source>
</evidence>
<sequence>MKKVGLIISLMLILFISVACGEQTQSKDIENKKTKSWEILPTKIEVKKSSEKGKKELVISYKAKNISKKEQGIVAADFFLSDNDEHYFYAKGSLKNINEVVRPGKEVRGKGYYIIADDLKKADLTYSPVNTTERVVWKNLSF</sequence>
<reference evidence="5" key="1">
    <citation type="submission" date="2015-04" db="EMBL/GenBank/DDBJ databases">
        <authorList>
            <person name="Schardt J."/>
            <person name="Mueller-Herbst S."/>
            <person name="Scherer S."/>
            <person name="Huptas C."/>
        </authorList>
    </citation>
    <scope>NUCLEOTIDE SEQUENCE [LARGE SCALE GENOMIC DNA]</scope>
    <source>
        <strain evidence="5">Kiel-L1</strain>
    </source>
</reference>
<accession>A0A3D8TL29</accession>
<feature type="domain" description="DUF4352" evidence="3">
    <location>
        <begin position="20"/>
        <end position="128"/>
    </location>
</feature>
<dbReference type="Proteomes" id="UP000257055">
    <property type="component" value="Unassembled WGS sequence"/>
</dbReference>